<reference evidence="1 2" key="1">
    <citation type="journal article" date="2008" name="Genome Biol.">
        <title>A genomic analysis of the archaeal system Ignicoccus hospitalis-Nanoarchaeum equitans.</title>
        <authorList>
            <person name="Podar M."/>
            <person name="Anderson I."/>
            <person name="Makarova K.S."/>
            <person name="Elkins J.G."/>
            <person name="Ivanova N."/>
            <person name="Wall M.A."/>
            <person name="Lykidis A."/>
            <person name="Mavromatis K."/>
            <person name="Sun H."/>
            <person name="Hudson M.E."/>
            <person name="Chen W."/>
            <person name="Deciu C."/>
            <person name="Hutchison D."/>
            <person name="Eads J.R."/>
            <person name="Anderson A."/>
            <person name="Fernandes F."/>
            <person name="Szeto E."/>
            <person name="Lapidus A."/>
            <person name="Kyrpides N.C."/>
            <person name="Saier M.H.Jr."/>
            <person name="Richardson P.M."/>
            <person name="Rachel R."/>
            <person name="Huber H."/>
            <person name="Eisen J.A."/>
            <person name="Koonin E.V."/>
            <person name="Keller M."/>
            <person name="Stetter K.O."/>
        </authorList>
    </citation>
    <scope>NUCLEOTIDE SEQUENCE [LARGE SCALE GENOMIC DNA]</scope>
    <source>
        <strain evidence="2">KIN4/I / DSM 18386 / JCM 14125</strain>
    </source>
</reference>
<dbReference type="HOGENOM" id="CLU_2748117_0_0_2"/>
<accession>A8A9T3</accession>
<organism evidence="1 2">
    <name type="scientific">Ignicoccus hospitalis (strain KIN4/I / DSM 18386 / JCM 14125)</name>
    <dbReference type="NCBI Taxonomy" id="453591"/>
    <lineage>
        <taxon>Archaea</taxon>
        <taxon>Thermoproteota</taxon>
        <taxon>Thermoprotei</taxon>
        <taxon>Desulfurococcales</taxon>
        <taxon>Desulfurococcaceae</taxon>
        <taxon>Ignicoccus</taxon>
    </lineage>
</organism>
<dbReference type="Proteomes" id="UP000000262">
    <property type="component" value="Chromosome"/>
</dbReference>
<proteinExistence type="predicted"/>
<dbReference type="AlphaFoldDB" id="A8A9T3"/>
<gene>
    <name evidence="1" type="ordered locus">Igni_0502</name>
</gene>
<evidence type="ECO:0000313" key="1">
    <source>
        <dbReference type="EMBL" id="ABU81685.1"/>
    </source>
</evidence>
<evidence type="ECO:0000313" key="2">
    <source>
        <dbReference type="Proteomes" id="UP000000262"/>
    </source>
</evidence>
<dbReference type="RefSeq" id="WP_011998537.1">
    <property type="nucleotide sequence ID" value="NC_009776.1"/>
</dbReference>
<protein>
    <submittedName>
        <fullName evidence="1">Uncharacterized protein</fullName>
    </submittedName>
</protein>
<dbReference type="KEGG" id="iho:Igni_0502"/>
<dbReference type="GeneID" id="5562993"/>
<sequence>MSFFFSFIKKEIEATIKEAVLPLGELEKIYSFKDAQDLDSKALAIAKALGVDDEEDLINAIKRALSGKGR</sequence>
<keyword evidence="2" id="KW-1185">Reference proteome</keyword>
<name>A8A9T3_IGNH4</name>
<dbReference type="STRING" id="453591.Igni_0502"/>
<dbReference type="EMBL" id="CP000816">
    <property type="protein sequence ID" value="ABU81685.1"/>
    <property type="molecule type" value="Genomic_DNA"/>
</dbReference>